<dbReference type="GO" id="GO:0005829">
    <property type="term" value="C:cytosol"/>
    <property type="evidence" value="ECO:0007669"/>
    <property type="project" value="TreeGrafter"/>
</dbReference>
<dbReference type="InterPro" id="IPR014016">
    <property type="entry name" value="UvrD-like_ATP-bd"/>
</dbReference>
<keyword evidence="3 15" id="KW-0547">Nucleotide-binding</keyword>
<name>A0A3B7MSR9_9BACT</name>
<gene>
    <name evidence="15" type="primary">recB</name>
    <name evidence="19" type="ORF">D3H65_28020</name>
</gene>
<evidence type="ECO:0000256" key="4">
    <source>
        <dbReference type="ARBA" id="ARBA00022763"/>
    </source>
</evidence>
<comment type="subunit">
    <text evidence="15">Heterotrimer of RecB, RecC and RecD. All subunits contribute to DNA-binding. Interacts with RecA.</text>
</comment>
<sequence>MSMSKQYQDFDASTVPLEESNLIEASAGTGKTYSIAILVLRLVLEKKLSIKEILMVTFTKAAVAELEERVRLFIRSAHKYAGGAPITDDNITQLVQQAIDLRGAAVVKQQLTDAVLFLDETSVLTIHSFCQQALNEFAFETFQLFGAEMVPDLSPVIEEELNKFWRRNITTLPAGLLLQLWHEDLQQHIREVLENHLSGKIYPGFQDNTLYTITRAKQEAWQQQLAALHEQVTAAEEALYGYITDNEGLLRNLCESNAYAKKGLLPSLSSPTAFAEAVRSKKSTGYVVKLFPDLLQHIARYDAAAEARESAIQLIYHQLYYLAIQEAGKGIGQFKERNNVLGYDDLIHNLHYALTARNSSKLTAVLRRKYKAVFIDEFQDTDRQQFEIFDHAFGTDTILFYIGDPKQSIYAWRKADIFTYFKARDTVKHLYGMNHNYRSSVQMIAGMNQFFLPEDGFDTFFFEQQDNAIHYIPVDSPVPNTKGDLQQAGVTLPAFTIFSLPKTSLLLEAVATQVALLLQDTRYQINKKGEQRQVIPSDIGILVRTGKQGREVKSALTRLGIPSVTIDDSKVLQSEEANYLLYLMEAIARPDRSSINRALLSPFTGFDRAQILLLDDGAVLELFTRYKNRWQQDGIYTALMDFVADFNVKQVLLTLQSENGERIITNLYQLMELVHQAESRKNLSIPELLSWLQRGIDGMLAEGDEYTQRMESDEEAVKIVTIHKSKGLEYNIVLAPFLDFTENKTQEFVSFRDPASGDYIGIERSRLTEEQLVWQQQQAEQENRRLLYVAITRAVYVCYIFRNLYYKASTLATFLNALPNTDSPLMVFRNEGPAAPVRPYRQAADARTPAVMHPIRFSLQEENWRKMSYTMLAAKPEHQAPPRSFPLAEAYDNFIFHLLQRGAKTGNFLHFIFENIHFGDDSRWNSWLEEAIRRYVPGQEDVYLPMLHEMLHQVLYTNIGGAGEPFTLADVAWQKRMTEFEFDFPVPSFPPEALHALSDDQFSILIRSLHGLPGNELEGMMNGKIDLFFEHGGRYYILDWKSNYLGNDPDQYSPAALVKTMNENNYHLQYLIYTLAVKKYLESRLRHFDYDTQFGGVIYLFVRGVRANSDSGIFTHRPPLEKILALEKILG</sequence>
<feature type="region of interest" description="Nuclease activity, interacts with RecD and RecA" evidence="15">
    <location>
        <begin position="863"/>
        <end position="1131"/>
    </location>
</feature>
<evidence type="ECO:0000256" key="13">
    <source>
        <dbReference type="ARBA" id="ARBA00034617"/>
    </source>
</evidence>
<keyword evidence="5 15" id="KW-0378">Hydrolase</keyword>
<feature type="binding site" evidence="15">
    <location>
        <position position="1026"/>
    </location>
    <ligand>
        <name>Mg(2+)</name>
        <dbReference type="ChEBI" id="CHEBI:18420"/>
    </ligand>
</feature>
<dbReference type="GO" id="GO:0009338">
    <property type="term" value="C:exodeoxyribonuclease V complex"/>
    <property type="evidence" value="ECO:0007669"/>
    <property type="project" value="TreeGrafter"/>
</dbReference>
<dbReference type="SUPFAM" id="SSF52980">
    <property type="entry name" value="Restriction endonuclease-like"/>
    <property type="match status" value="1"/>
</dbReference>
<feature type="binding site" evidence="15">
    <location>
        <position position="1039"/>
    </location>
    <ligand>
        <name>Mg(2+)</name>
        <dbReference type="ChEBI" id="CHEBI:18420"/>
    </ligand>
</feature>
<comment type="miscellaneous">
    <text evidence="15">In the RecBCD complex, RecB has a slow 3'-5' helicase, an exonuclease activity and loads RecA onto ssDNA, RecD has a fast 5'-3' helicase activity, while RecC stimulates the ATPase and processivity of the RecB helicase and contributes to recognition of the Chi site.</text>
</comment>
<dbReference type="Pfam" id="PF13361">
    <property type="entry name" value="UvrD_C"/>
    <property type="match status" value="1"/>
</dbReference>
<evidence type="ECO:0000256" key="1">
    <source>
        <dbReference type="ARBA" id="ARBA00022722"/>
    </source>
</evidence>
<organism evidence="19 20">
    <name type="scientific">Paraflavitalea soli</name>
    <dbReference type="NCBI Taxonomy" id="2315862"/>
    <lineage>
        <taxon>Bacteria</taxon>
        <taxon>Pseudomonadati</taxon>
        <taxon>Bacteroidota</taxon>
        <taxon>Chitinophagia</taxon>
        <taxon>Chitinophagales</taxon>
        <taxon>Chitinophagaceae</taxon>
        <taxon>Paraflavitalea</taxon>
    </lineage>
</organism>
<keyword evidence="10 15" id="KW-0238">DNA-binding</keyword>
<dbReference type="AlphaFoldDB" id="A0A3B7MSR9"/>
<evidence type="ECO:0000256" key="8">
    <source>
        <dbReference type="ARBA" id="ARBA00022840"/>
    </source>
</evidence>
<feature type="domain" description="UvrD-like helicase ATP-binding" evidence="17">
    <location>
        <begin position="4"/>
        <end position="440"/>
    </location>
</feature>
<feature type="binding site" evidence="16">
    <location>
        <begin position="25"/>
        <end position="32"/>
    </location>
    <ligand>
        <name>ATP</name>
        <dbReference type="ChEBI" id="CHEBI:30616"/>
    </ligand>
</feature>
<dbReference type="Gene3D" id="1.10.3170.10">
    <property type="entry name" value="Recbcd, chain B, domain 2"/>
    <property type="match status" value="1"/>
</dbReference>
<evidence type="ECO:0000256" key="6">
    <source>
        <dbReference type="ARBA" id="ARBA00022806"/>
    </source>
</evidence>
<dbReference type="CDD" id="cd22352">
    <property type="entry name" value="RecB_C-like"/>
    <property type="match status" value="1"/>
</dbReference>
<keyword evidence="1 15" id="KW-0540">Nuclease</keyword>
<dbReference type="GO" id="GO:0000287">
    <property type="term" value="F:magnesium ion binding"/>
    <property type="evidence" value="ECO:0007669"/>
    <property type="project" value="UniProtKB-UniRule"/>
</dbReference>
<keyword evidence="7 15" id="KW-0269">Exonuclease</keyword>
<dbReference type="SUPFAM" id="SSF52540">
    <property type="entry name" value="P-loop containing nucleoside triphosphate hydrolases"/>
    <property type="match status" value="1"/>
</dbReference>
<comment type="cofactor">
    <cofactor evidence="15">
        <name>Mg(2+)</name>
        <dbReference type="ChEBI" id="CHEBI:18420"/>
    </cofactor>
    <text evidence="15">Binds 1 Mg(2+) ion per subunit.</text>
</comment>
<comment type="catalytic activity">
    <reaction evidence="15">
        <text>Exonucleolytic cleavage (in the presence of ATP) in either 5'- to 3'- or 3'- to 5'-direction to yield 5'-phosphooligonucleotides.</text>
        <dbReference type="EC" id="3.1.11.5"/>
    </reaction>
</comment>
<comment type="domain">
    <text evidence="15">The C-terminal domain has nuclease activity and interacts with RecD. It interacts with RecA, facilitating its loading onto ssDNA.</text>
</comment>
<evidence type="ECO:0000256" key="9">
    <source>
        <dbReference type="ARBA" id="ARBA00022842"/>
    </source>
</evidence>
<dbReference type="GO" id="GO:0008854">
    <property type="term" value="F:exodeoxyribonuclease V activity"/>
    <property type="evidence" value="ECO:0007669"/>
    <property type="project" value="UniProtKB-EC"/>
</dbReference>
<dbReference type="GO" id="GO:0016887">
    <property type="term" value="F:ATP hydrolysis activity"/>
    <property type="evidence" value="ECO:0007669"/>
    <property type="project" value="RHEA"/>
</dbReference>
<evidence type="ECO:0000256" key="15">
    <source>
        <dbReference type="HAMAP-Rule" id="MF_01485"/>
    </source>
</evidence>
<accession>A0A3B7MSR9</accession>
<dbReference type="PANTHER" id="PTHR11070:SF23">
    <property type="entry name" value="RECBCD ENZYME SUBUNIT RECB"/>
    <property type="match status" value="1"/>
</dbReference>
<dbReference type="GO" id="GO:0043138">
    <property type="term" value="F:3'-5' DNA helicase activity"/>
    <property type="evidence" value="ECO:0007669"/>
    <property type="project" value="UniProtKB-UniRule"/>
</dbReference>
<dbReference type="RefSeq" id="WP_119053467.1">
    <property type="nucleotide sequence ID" value="NZ_CP032157.1"/>
</dbReference>
<dbReference type="InterPro" id="IPR004586">
    <property type="entry name" value="RecB"/>
</dbReference>
<evidence type="ECO:0000256" key="14">
    <source>
        <dbReference type="ARBA" id="ARBA00048988"/>
    </source>
</evidence>
<keyword evidence="12 15" id="KW-0413">Isomerase</keyword>
<dbReference type="EC" id="5.6.2.4" evidence="15"/>
<evidence type="ECO:0000313" key="19">
    <source>
        <dbReference type="EMBL" id="AXY77594.1"/>
    </source>
</evidence>
<dbReference type="EC" id="3.1.11.5" evidence="15"/>
<dbReference type="InterPro" id="IPR011604">
    <property type="entry name" value="PDDEXK-like_dom_sf"/>
</dbReference>
<dbReference type="Gene3D" id="3.40.50.300">
    <property type="entry name" value="P-loop containing nucleotide triphosphate hydrolases"/>
    <property type="match status" value="2"/>
</dbReference>
<feature type="active site" description="For nuclease activity" evidence="15">
    <location>
        <position position="1039"/>
    </location>
</feature>
<proteinExistence type="inferred from homology"/>
<reference evidence="19 20" key="1">
    <citation type="submission" date="2018-09" db="EMBL/GenBank/DDBJ databases">
        <title>Genome sequencing of strain 6GH32-13.</title>
        <authorList>
            <person name="Weon H.-Y."/>
            <person name="Heo J."/>
            <person name="Kwon S.-W."/>
        </authorList>
    </citation>
    <scope>NUCLEOTIDE SEQUENCE [LARGE SCALE GENOMIC DNA]</scope>
    <source>
        <strain evidence="19 20">5GH32-13</strain>
    </source>
</reference>
<comment type="function">
    <text evidence="15">A helicase/nuclease that prepares dsDNA breaks (DSB) for recombinational DNA repair. Binds to DSBs and unwinds DNA via a highly rapid and processive ATP-dependent bidirectional helicase activity. Unwinds dsDNA until it encounters a Chi (crossover hotspot instigator) sequence from the 3' direction. Cuts ssDNA a few nucleotides 3' to the Chi site. The properties and activities of the enzyme are changed at Chi. The Chi-altered holoenzyme produces a long 3'-ssDNA overhang and facilitates RecA-binding to the ssDNA for homologous DNA recombination and repair. Holoenzyme degrades any linearized DNA that is unable to undergo homologous recombination. In the holoenzyme this subunit contributes ATPase, 3'-5' helicase, exonuclease activity and loads RecA onto ssDNA.</text>
</comment>
<dbReference type="InterPro" id="IPR011335">
    <property type="entry name" value="Restrct_endonuc-II-like"/>
</dbReference>
<feature type="domain" description="UvrD-like helicase C-terminal" evidence="18">
    <location>
        <begin position="462"/>
        <end position="727"/>
    </location>
</feature>
<keyword evidence="4 15" id="KW-0227">DNA damage</keyword>
<protein>
    <recommendedName>
        <fullName evidence="15">RecBCD enzyme subunit RecB</fullName>
        <ecNumber evidence="15">3.1.11.5</ecNumber>
        <ecNumber evidence="15">5.6.2.4</ecNumber>
    </recommendedName>
    <alternativeName>
        <fullName evidence="15">DNA 3'-5' helicase subunit RecB</fullName>
    </alternativeName>
    <alternativeName>
        <fullName evidence="15">Exonuclease V subunit RecB</fullName>
        <shortName evidence="15">ExoV subunit RecB</shortName>
    </alternativeName>
    <alternativeName>
        <fullName evidence="15">Helicase/nuclease RecBCD subunit RecB</fullName>
    </alternativeName>
</protein>
<comment type="domain">
    <text evidence="15">The N-terminal DNA-binding domain is a ssDNA-dependent ATPase and has ATP-dependent 3'-5' helicase function. This domain interacts with RecC.</text>
</comment>
<comment type="catalytic activity">
    <reaction evidence="14 15">
        <text>ATP + H2O = ADP + phosphate + H(+)</text>
        <dbReference type="Rhea" id="RHEA:13065"/>
        <dbReference type="ChEBI" id="CHEBI:15377"/>
        <dbReference type="ChEBI" id="CHEBI:15378"/>
        <dbReference type="ChEBI" id="CHEBI:30616"/>
        <dbReference type="ChEBI" id="CHEBI:43474"/>
        <dbReference type="ChEBI" id="CHEBI:456216"/>
        <dbReference type="EC" id="5.6.2.4"/>
    </reaction>
</comment>
<dbReference type="GO" id="GO:0003677">
    <property type="term" value="F:DNA binding"/>
    <property type="evidence" value="ECO:0007669"/>
    <property type="project" value="UniProtKB-UniRule"/>
</dbReference>
<keyword evidence="8 15" id="KW-0067">ATP-binding</keyword>
<evidence type="ECO:0000256" key="10">
    <source>
        <dbReference type="ARBA" id="ARBA00023125"/>
    </source>
</evidence>
<dbReference type="PROSITE" id="PS51198">
    <property type="entry name" value="UVRD_HELICASE_ATP_BIND"/>
    <property type="match status" value="1"/>
</dbReference>
<evidence type="ECO:0000259" key="17">
    <source>
        <dbReference type="PROSITE" id="PS51198"/>
    </source>
</evidence>
<dbReference type="HAMAP" id="MF_01485">
    <property type="entry name" value="RecB"/>
    <property type="match status" value="1"/>
</dbReference>
<evidence type="ECO:0000256" key="11">
    <source>
        <dbReference type="ARBA" id="ARBA00023204"/>
    </source>
</evidence>
<evidence type="ECO:0000256" key="2">
    <source>
        <dbReference type="ARBA" id="ARBA00022723"/>
    </source>
</evidence>
<dbReference type="Gene3D" id="1.10.486.10">
    <property type="entry name" value="PCRA, domain 4"/>
    <property type="match status" value="1"/>
</dbReference>
<evidence type="ECO:0000259" key="18">
    <source>
        <dbReference type="PROSITE" id="PS51217"/>
    </source>
</evidence>
<comment type="similarity">
    <text evidence="15">Belongs to the helicase family. UvrD subfamily.</text>
</comment>
<dbReference type="PROSITE" id="PS51217">
    <property type="entry name" value="UVRD_HELICASE_CTER"/>
    <property type="match status" value="1"/>
</dbReference>
<dbReference type="PANTHER" id="PTHR11070">
    <property type="entry name" value="UVRD / RECB / PCRA DNA HELICASE FAMILY MEMBER"/>
    <property type="match status" value="1"/>
</dbReference>
<dbReference type="EMBL" id="CP032157">
    <property type="protein sequence ID" value="AXY77594.1"/>
    <property type="molecule type" value="Genomic_DNA"/>
</dbReference>
<keyword evidence="2 15" id="KW-0479">Metal-binding</keyword>
<keyword evidence="9 15" id="KW-0460">Magnesium</keyword>
<comment type="catalytic activity">
    <reaction evidence="13 15">
        <text>Couples ATP hydrolysis with the unwinding of duplex DNA by translocating in the 3'-5' direction.</text>
        <dbReference type="EC" id="5.6.2.4"/>
    </reaction>
</comment>
<dbReference type="InterPro" id="IPR027417">
    <property type="entry name" value="P-loop_NTPase"/>
</dbReference>
<dbReference type="Proteomes" id="UP000263900">
    <property type="component" value="Chromosome"/>
</dbReference>
<evidence type="ECO:0000256" key="3">
    <source>
        <dbReference type="ARBA" id="ARBA00022741"/>
    </source>
</evidence>
<feature type="binding site" evidence="15">
    <location>
        <position position="910"/>
    </location>
    <ligand>
        <name>Mg(2+)</name>
        <dbReference type="ChEBI" id="CHEBI:18420"/>
    </ligand>
</feature>
<keyword evidence="11 15" id="KW-0234">DNA repair</keyword>
<evidence type="ECO:0000256" key="5">
    <source>
        <dbReference type="ARBA" id="ARBA00022801"/>
    </source>
</evidence>
<evidence type="ECO:0000256" key="16">
    <source>
        <dbReference type="PROSITE-ProRule" id="PRU00560"/>
    </source>
</evidence>
<dbReference type="GO" id="GO:0005524">
    <property type="term" value="F:ATP binding"/>
    <property type="evidence" value="ECO:0007669"/>
    <property type="project" value="UniProtKB-UniRule"/>
</dbReference>
<evidence type="ECO:0000256" key="7">
    <source>
        <dbReference type="ARBA" id="ARBA00022839"/>
    </source>
</evidence>
<keyword evidence="6 15" id="KW-0347">Helicase</keyword>
<feature type="region of interest" description="DNA-binding and helicase activity, interacts with RecC" evidence="15">
    <location>
        <begin position="1"/>
        <end position="843"/>
    </location>
</feature>
<dbReference type="KEGG" id="pseg:D3H65_28020"/>
<dbReference type="Pfam" id="PF00580">
    <property type="entry name" value="UvrD-helicase"/>
    <property type="match status" value="1"/>
</dbReference>
<dbReference type="Gene3D" id="3.90.320.10">
    <property type="match status" value="1"/>
</dbReference>
<dbReference type="OrthoDB" id="9810135at2"/>
<evidence type="ECO:0000256" key="12">
    <source>
        <dbReference type="ARBA" id="ARBA00023235"/>
    </source>
</evidence>
<dbReference type="GO" id="GO:0000724">
    <property type="term" value="P:double-strand break repair via homologous recombination"/>
    <property type="evidence" value="ECO:0007669"/>
    <property type="project" value="UniProtKB-UniRule"/>
</dbReference>
<keyword evidence="20" id="KW-1185">Reference proteome</keyword>
<evidence type="ECO:0000313" key="20">
    <source>
        <dbReference type="Proteomes" id="UP000263900"/>
    </source>
</evidence>
<dbReference type="InterPro" id="IPR014017">
    <property type="entry name" value="DNA_helicase_UvrD-like_C"/>
</dbReference>
<dbReference type="InterPro" id="IPR000212">
    <property type="entry name" value="DNA_helicase_UvrD/REP"/>
</dbReference>